<evidence type="ECO:0000313" key="3">
    <source>
        <dbReference type="Proteomes" id="UP000226031"/>
    </source>
</evidence>
<feature type="region of interest" description="Disordered" evidence="1">
    <location>
        <begin position="223"/>
        <end position="316"/>
    </location>
</feature>
<evidence type="ECO:0000313" key="2">
    <source>
        <dbReference type="EMBL" id="PGH32153.1"/>
    </source>
</evidence>
<dbReference type="VEuPathDB" id="FungiDB:EMCG_04281"/>
<comment type="caution">
    <text evidence="2">The sequence shown here is derived from an EMBL/GenBank/DDBJ whole genome shotgun (WGS) entry which is preliminary data.</text>
</comment>
<evidence type="ECO:0000256" key="1">
    <source>
        <dbReference type="SAM" id="MobiDB-lite"/>
    </source>
</evidence>
<feature type="compositionally biased region" description="Basic and acidic residues" evidence="1">
    <location>
        <begin position="185"/>
        <end position="194"/>
    </location>
</feature>
<reference evidence="2 3" key="1">
    <citation type="submission" date="2017-10" db="EMBL/GenBank/DDBJ databases">
        <title>Comparative genomics in systemic dimorphic fungi from Ajellomycetaceae.</title>
        <authorList>
            <person name="Munoz J.F."/>
            <person name="Mcewen J.G."/>
            <person name="Clay O.K."/>
            <person name="Cuomo C.A."/>
        </authorList>
    </citation>
    <scope>NUCLEOTIDE SEQUENCE [LARGE SCALE GENOMIC DNA]</scope>
    <source>
        <strain evidence="2 3">UAMH4076</strain>
    </source>
</reference>
<name>A0A2B7ZG46_9EURO</name>
<dbReference type="AlphaFoldDB" id="A0A2B7ZG46"/>
<dbReference type="EMBL" id="PDND01000102">
    <property type="protein sequence ID" value="PGH32153.1"/>
    <property type="molecule type" value="Genomic_DNA"/>
</dbReference>
<proteinExistence type="predicted"/>
<dbReference type="Proteomes" id="UP000226031">
    <property type="component" value="Unassembled WGS sequence"/>
</dbReference>
<accession>A0A2B7ZG46</accession>
<feature type="compositionally biased region" description="Basic and acidic residues" evidence="1">
    <location>
        <begin position="303"/>
        <end position="316"/>
    </location>
</feature>
<gene>
    <name evidence="2" type="ORF">GX50_05052</name>
</gene>
<organism evidence="2 3">
    <name type="scientific">[Emmonsia] crescens</name>
    <dbReference type="NCBI Taxonomy" id="73230"/>
    <lineage>
        <taxon>Eukaryota</taxon>
        <taxon>Fungi</taxon>
        <taxon>Dikarya</taxon>
        <taxon>Ascomycota</taxon>
        <taxon>Pezizomycotina</taxon>
        <taxon>Eurotiomycetes</taxon>
        <taxon>Eurotiomycetidae</taxon>
        <taxon>Onygenales</taxon>
        <taxon>Ajellomycetaceae</taxon>
        <taxon>Emergomyces</taxon>
    </lineage>
</organism>
<feature type="region of interest" description="Disordered" evidence="1">
    <location>
        <begin position="174"/>
        <end position="210"/>
    </location>
</feature>
<sequence length="500" mass="55125">MEDSIRLSWYDYPPIHRPPATGEPEIRPCIAELLRTGYHPSELILRVERIIEVLFTPDTTTTTTTTTTASAKPNRRSYRIFLSDGELVIQALLGKALHRFALTGEVTVGAVVRLDRFEIRRGQRIAGGSGGGDGAEGSGQVVFLAIGGFRCLSKMGIEERRGRGDDVEVRMIARKRKRGNDDDDDSRRGEKAPRISDVGGDANINGGEGNSCVEEQISEFLSGNLDDGFDSGSRSFGDYADSGSTQDAATDDQGLPGISPECPTPMPEQEKSTLKQRMLVPNIDPPQPQPQPQPPPPTTTKQDSPHNPHTQNERARTCTPIPAETETATHHPFKLPGILRPISRPLNLVTLSQLLHPAKPLPKRNYLCDVLAVISWISPDIVKRPQMPPKRDLRIMDPTIANHQQRLGVSVSVFVDAAAFNPPVGTVGLFRSLKTHEWEGVSLNAYEKDCKGREWFVCDPGRLKGMMGSGFDAEGMEEWWRVRCREEEGIGEMGAVGRRE</sequence>
<feature type="compositionally biased region" description="Pro residues" evidence="1">
    <location>
        <begin position="283"/>
        <end position="298"/>
    </location>
</feature>
<protein>
    <submittedName>
        <fullName evidence="2">Uncharacterized protein</fullName>
    </submittedName>
</protein>
<keyword evidence="3" id="KW-1185">Reference proteome</keyword>